<dbReference type="GO" id="GO:0005886">
    <property type="term" value="C:plasma membrane"/>
    <property type="evidence" value="ECO:0007669"/>
    <property type="project" value="UniProtKB-SubCell"/>
</dbReference>
<evidence type="ECO:0000256" key="3">
    <source>
        <dbReference type="ARBA" id="ARBA00022475"/>
    </source>
</evidence>
<name>A0A1L7CSY3_9CORY</name>
<feature type="domain" description="CNNM transmembrane" evidence="13">
    <location>
        <begin position="2"/>
        <end position="206"/>
    </location>
</feature>
<evidence type="ECO:0000256" key="9">
    <source>
        <dbReference type="PROSITE-ProRule" id="PRU00703"/>
    </source>
</evidence>
<keyword evidence="15" id="KW-1185">Reference proteome</keyword>
<evidence type="ECO:0000256" key="5">
    <source>
        <dbReference type="ARBA" id="ARBA00022737"/>
    </source>
</evidence>
<dbReference type="InterPro" id="IPR005170">
    <property type="entry name" value="Transptr-assoc_dom"/>
</dbReference>
<dbReference type="InterPro" id="IPR046342">
    <property type="entry name" value="CBS_dom_sf"/>
</dbReference>
<dbReference type="InterPro" id="IPR036318">
    <property type="entry name" value="FAD-bd_PCMH-like_sf"/>
</dbReference>
<evidence type="ECO:0000256" key="8">
    <source>
        <dbReference type="ARBA" id="ARBA00023136"/>
    </source>
</evidence>
<evidence type="ECO:0000256" key="4">
    <source>
        <dbReference type="ARBA" id="ARBA00022692"/>
    </source>
</evidence>
<protein>
    <submittedName>
        <fullName evidence="14">Membrane protein</fullName>
    </submittedName>
</protein>
<comment type="similarity">
    <text evidence="2">Belongs to the UPF0053 family.</text>
</comment>
<keyword evidence="8 10" id="KW-0472">Membrane</keyword>
<dbReference type="PROSITE" id="PS51846">
    <property type="entry name" value="CNNM"/>
    <property type="match status" value="1"/>
</dbReference>
<evidence type="ECO:0000313" key="15">
    <source>
        <dbReference type="Proteomes" id="UP000185434"/>
    </source>
</evidence>
<evidence type="ECO:0000259" key="12">
    <source>
        <dbReference type="PROSITE" id="PS51371"/>
    </source>
</evidence>
<dbReference type="PANTHER" id="PTHR43099:SF6">
    <property type="entry name" value="UPF0053 PROTEIN RV1842C"/>
    <property type="match status" value="1"/>
</dbReference>
<evidence type="ECO:0000256" key="2">
    <source>
        <dbReference type="ARBA" id="ARBA00006337"/>
    </source>
</evidence>
<dbReference type="GO" id="GO:0050660">
    <property type="term" value="F:flavin adenine dinucleotide binding"/>
    <property type="evidence" value="ECO:0007669"/>
    <property type="project" value="InterPro"/>
</dbReference>
<dbReference type="Proteomes" id="UP000185434">
    <property type="component" value="Chromosome"/>
</dbReference>
<dbReference type="InterPro" id="IPR002550">
    <property type="entry name" value="CNNM"/>
</dbReference>
<evidence type="ECO:0000256" key="7">
    <source>
        <dbReference type="ARBA" id="ARBA00023122"/>
    </source>
</evidence>
<evidence type="ECO:0000313" key="14">
    <source>
        <dbReference type="EMBL" id="APT88878.1"/>
    </source>
</evidence>
<dbReference type="AlphaFoldDB" id="A0A1L7CSY3"/>
<accession>A0A1L7CSY3</accession>
<feature type="domain" description="CBS" evidence="12">
    <location>
        <begin position="290"/>
        <end position="347"/>
    </location>
</feature>
<feature type="transmembrane region" description="Helical" evidence="11">
    <location>
        <begin position="60"/>
        <end position="82"/>
    </location>
</feature>
<sequence>MDILISILALLGFVALTASTGLFVAIEFALTGLERSTVDNHVRHTGDTSAKAVKRDFENLSFVLSGAQLGITVTTLATGFLAEPILAKFFTPLLELVGLSESSSSIVALILALVVATVLSMVFGELVPKNWAITSPLPVARFVVHPVNAFNVVFKWFINWLNVSANWVVRRLGIEPADELASARSPEELSALVRHSVGEEGLDETMAEVLENSLEFGETAADELMTPRSTVDQLRDDDTVADLVELARTSGHSRFPVVVGDLDETIGVVHVKDAFDVPREKRGSTPVGPLARRIPTVPESLDGDAVLKAVRSAGSQMVLVADEYGGTSGIITIEDVVEEILGEVYDEHDDAAAEREIQQFGTSWEVSGLVRAEDLEEEVGYPAPEDGPYETLGGLIMAVMGRIPAVGDVVVLPQGPRHLLDEMHPDAGGRWLARVSAMDGRRIDRAVLTPVSDGEAEEYL</sequence>
<feature type="transmembrane region" description="Helical" evidence="11">
    <location>
        <begin position="6"/>
        <end position="26"/>
    </location>
</feature>
<gene>
    <name evidence="14" type="ORF">CFRA_06045</name>
</gene>
<dbReference type="SMART" id="SM01091">
    <property type="entry name" value="CorC_HlyC"/>
    <property type="match status" value="1"/>
</dbReference>
<dbReference type="RefSeq" id="WP_075663864.1">
    <property type="nucleotide sequence ID" value="NZ_CP009247.1"/>
</dbReference>
<dbReference type="Pfam" id="PF00571">
    <property type="entry name" value="CBS"/>
    <property type="match status" value="2"/>
</dbReference>
<dbReference type="InterPro" id="IPR044751">
    <property type="entry name" value="Ion_transp-like_CBS"/>
</dbReference>
<feature type="domain" description="CBS" evidence="12">
    <location>
        <begin position="225"/>
        <end position="287"/>
    </location>
</feature>
<dbReference type="Gene3D" id="3.10.580.10">
    <property type="entry name" value="CBS-domain"/>
    <property type="match status" value="1"/>
</dbReference>
<keyword evidence="7 9" id="KW-0129">CBS domain</keyword>
<dbReference type="Pfam" id="PF03471">
    <property type="entry name" value="CorC_HlyC"/>
    <property type="match status" value="1"/>
</dbReference>
<dbReference type="PROSITE" id="PS51371">
    <property type="entry name" value="CBS"/>
    <property type="match status" value="2"/>
</dbReference>
<keyword evidence="4 10" id="KW-0812">Transmembrane</keyword>
<dbReference type="Pfam" id="PF01595">
    <property type="entry name" value="CNNM"/>
    <property type="match status" value="1"/>
</dbReference>
<keyword evidence="6 10" id="KW-1133">Transmembrane helix</keyword>
<dbReference type="EMBL" id="CP009247">
    <property type="protein sequence ID" value="APT88878.1"/>
    <property type="molecule type" value="Genomic_DNA"/>
</dbReference>
<dbReference type="InterPro" id="IPR000644">
    <property type="entry name" value="CBS_dom"/>
</dbReference>
<evidence type="ECO:0000256" key="1">
    <source>
        <dbReference type="ARBA" id="ARBA00004651"/>
    </source>
</evidence>
<dbReference type="STRING" id="1437875.CFRA_06045"/>
<feature type="transmembrane region" description="Helical" evidence="11">
    <location>
        <begin position="102"/>
        <end position="123"/>
    </location>
</feature>
<evidence type="ECO:0000256" key="6">
    <source>
        <dbReference type="ARBA" id="ARBA00022989"/>
    </source>
</evidence>
<dbReference type="Gene3D" id="3.30.465.10">
    <property type="match status" value="1"/>
</dbReference>
<organism evidence="14 15">
    <name type="scientific">Corynebacterium frankenforstense DSM 45800</name>
    <dbReference type="NCBI Taxonomy" id="1437875"/>
    <lineage>
        <taxon>Bacteria</taxon>
        <taxon>Bacillati</taxon>
        <taxon>Actinomycetota</taxon>
        <taxon>Actinomycetes</taxon>
        <taxon>Mycobacteriales</taxon>
        <taxon>Corynebacteriaceae</taxon>
        <taxon>Corynebacterium</taxon>
    </lineage>
</organism>
<dbReference type="PANTHER" id="PTHR43099">
    <property type="entry name" value="UPF0053 PROTEIN YRKA"/>
    <property type="match status" value="1"/>
</dbReference>
<evidence type="ECO:0000256" key="11">
    <source>
        <dbReference type="SAM" id="Phobius"/>
    </source>
</evidence>
<dbReference type="InterPro" id="IPR016169">
    <property type="entry name" value="FAD-bd_PCMH_sub2"/>
</dbReference>
<evidence type="ECO:0000259" key="13">
    <source>
        <dbReference type="PROSITE" id="PS51846"/>
    </source>
</evidence>
<dbReference type="SUPFAM" id="SSF54631">
    <property type="entry name" value="CBS-domain pair"/>
    <property type="match status" value="1"/>
</dbReference>
<dbReference type="CDD" id="cd04590">
    <property type="entry name" value="CBS_pair_CorC_HlyC_assoc"/>
    <property type="match status" value="1"/>
</dbReference>
<evidence type="ECO:0000256" key="10">
    <source>
        <dbReference type="PROSITE-ProRule" id="PRU01193"/>
    </source>
</evidence>
<proteinExistence type="inferred from homology"/>
<dbReference type="KEGG" id="cfk:CFRA_06045"/>
<keyword evidence="5" id="KW-0677">Repeat</keyword>
<keyword evidence="3" id="KW-1003">Cell membrane</keyword>
<dbReference type="SUPFAM" id="SSF56176">
    <property type="entry name" value="FAD-binding/transporter-associated domain-like"/>
    <property type="match status" value="1"/>
</dbReference>
<dbReference type="OrthoDB" id="110231at2"/>
<dbReference type="InterPro" id="IPR051676">
    <property type="entry name" value="UPF0053_domain"/>
</dbReference>
<comment type="subcellular location">
    <subcellularLocation>
        <location evidence="1">Cell membrane</location>
        <topology evidence="1">Multi-pass membrane protein</topology>
    </subcellularLocation>
</comment>
<reference evidence="14 15" key="1">
    <citation type="submission" date="2014-08" db="EMBL/GenBank/DDBJ databases">
        <title>Complete genome sequence of Corynebacterium frankenforstense ST18(T) (=DSM 45800(T)), isolated from raw cow milk.</title>
        <authorList>
            <person name="Ruckert C."/>
            <person name="Albersmeier A."/>
            <person name="Winkler A."/>
            <person name="Lipski A."/>
            <person name="Kalinowski J."/>
        </authorList>
    </citation>
    <scope>NUCLEOTIDE SEQUENCE [LARGE SCALE GENOMIC DNA]</scope>
    <source>
        <strain evidence="14 15">ST18</strain>
    </source>
</reference>